<keyword evidence="17" id="KW-1185">Reference proteome</keyword>
<dbReference type="Gene3D" id="1.10.630.10">
    <property type="entry name" value="Cytochrome P450"/>
    <property type="match status" value="1"/>
</dbReference>
<evidence type="ECO:0000256" key="14">
    <source>
        <dbReference type="RuleBase" id="RU000461"/>
    </source>
</evidence>
<keyword evidence="12 15" id="KW-0472">Membrane</keyword>
<keyword evidence="11 14" id="KW-0503">Monooxygenase</keyword>
<dbReference type="InterPro" id="IPR017972">
    <property type="entry name" value="Cyt_P450_CS"/>
</dbReference>
<feature type="binding site" description="axial binding residue" evidence="13">
    <location>
        <position position="466"/>
    </location>
    <ligand>
        <name>heme</name>
        <dbReference type="ChEBI" id="CHEBI:30413"/>
    </ligand>
    <ligandPart>
        <name>Fe</name>
        <dbReference type="ChEBI" id="CHEBI:18248"/>
    </ligandPart>
</feature>
<dbReference type="PANTHER" id="PTHR24305">
    <property type="entry name" value="CYTOCHROME P450"/>
    <property type="match status" value="1"/>
</dbReference>
<keyword evidence="8 15" id="KW-1133">Transmembrane helix</keyword>
<dbReference type="InterPro" id="IPR001128">
    <property type="entry name" value="Cyt_P450"/>
</dbReference>
<keyword evidence="10 13" id="KW-0408">Iron</keyword>
<evidence type="ECO:0000256" key="12">
    <source>
        <dbReference type="ARBA" id="ARBA00023136"/>
    </source>
</evidence>
<evidence type="ECO:0000256" key="11">
    <source>
        <dbReference type="ARBA" id="ARBA00023033"/>
    </source>
</evidence>
<keyword evidence="6 15" id="KW-0812">Transmembrane</keyword>
<dbReference type="PANTHER" id="PTHR24305:SF166">
    <property type="entry name" value="CYTOCHROME P450 12A4, MITOCHONDRIAL-RELATED"/>
    <property type="match status" value="1"/>
</dbReference>
<dbReference type="PROSITE" id="PS00086">
    <property type="entry name" value="CYTOCHROME_P450"/>
    <property type="match status" value="1"/>
</dbReference>
<feature type="transmembrane region" description="Helical" evidence="15">
    <location>
        <begin position="6"/>
        <end position="23"/>
    </location>
</feature>
<dbReference type="Proteomes" id="UP000620124">
    <property type="component" value="Unassembled WGS sequence"/>
</dbReference>
<evidence type="ECO:0000256" key="13">
    <source>
        <dbReference type="PIRSR" id="PIRSR602403-1"/>
    </source>
</evidence>
<sequence length="535" mass="59499">MPYNIITTLALSLLIALAFFLVYHHRNGGSQIRLICGPQRGSLLWGVDLALLHNYIADIDLFADWSDFWGNVYRIPTVLGGQRLVLLDPTAVSHIVHTHDRYQRPAGIRDMLHRLTGPGLLWAEGDVHRRQRRILAPAFTNQRLRNIYPVLLGCAEKVRTEWARSEKGEAAVDIDAHTWMSRLTLDSIGLSAFQYDFGSITGLASRIANAVDAFAQLDQTPINVVAPLFLHIFPFIYRVPSARISMMLELHASLRGAGAAIIENYKKSKDDPAYVGSARLITSLANAQLEGNQMKSLSELELISTINTTILAGYETTAVTLAWALYELSNNLACQSKLRAEIAVFQDDPTFEQMQHEMPYLEGVVREVVRLRPAFNDFARVAACDDVIPLSAPIVTKDGRSIDSIVIKKGENLVIPVRALNRRKELWGSDASDFRPNRWLEDCSHTRKLGGKLAADFSFSDGPRNCIGQGYAILAMKTALFVLLRNYIVAPSLHDQAVDSFKGLLFRPRSVGEKDCHLYLTVSPVSEPSALPALL</sequence>
<dbReference type="PRINTS" id="PR00465">
    <property type="entry name" value="EP450IV"/>
</dbReference>
<comment type="pathway">
    <text evidence="3">Secondary metabolite biosynthesis; terpenoid biosynthesis.</text>
</comment>
<keyword evidence="5 13" id="KW-0349">Heme</keyword>
<proteinExistence type="inferred from homology"/>
<dbReference type="SUPFAM" id="SSF48264">
    <property type="entry name" value="Cytochrome P450"/>
    <property type="match status" value="1"/>
</dbReference>
<organism evidence="16 17">
    <name type="scientific">Mycena venus</name>
    <dbReference type="NCBI Taxonomy" id="2733690"/>
    <lineage>
        <taxon>Eukaryota</taxon>
        <taxon>Fungi</taxon>
        <taxon>Dikarya</taxon>
        <taxon>Basidiomycota</taxon>
        <taxon>Agaricomycotina</taxon>
        <taxon>Agaricomycetes</taxon>
        <taxon>Agaricomycetidae</taxon>
        <taxon>Agaricales</taxon>
        <taxon>Marasmiineae</taxon>
        <taxon>Mycenaceae</taxon>
        <taxon>Mycena</taxon>
    </lineage>
</organism>
<evidence type="ECO:0000256" key="3">
    <source>
        <dbReference type="ARBA" id="ARBA00004721"/>
    </source>
</evidence>
<comment type="caution">
    <text evidence="16">The sequence shown here is derived from an EMBL/GenBank/DDBJ whole genome shotgun (WGS) entry which is preliminary data.</text>
</comment>
<evidence type="ECO:0000313" key="17">
    <source>
        <dbReference type="Proteomes" id="UP000620124"/>
    </source>
</evidence>
<comment type="subcellular location">
    <subcellularLocation>
        <location evidence="2">Membrane</location>
    </subcellularLocation>
</comment>
<dbReference type="OrthoDB" id="1470350at2759"/>
<dbReference type="InterPro" id="IPR050121">
    <property type="entry name" value="Cytochrome_P450_monoxygenase"/>
</dbReference>
<evidence type="ECO:0000256" key="8">
    <source>
        <dbReference type="ARBA" id="ARBA00022989"/>
    </source>
</evidence>
<keyword evidence="9 14" id="KW-0560">Oxidoreductase</keyword>
<evidence type="ECO:0000256" key="6">
    <source>
        <dbReference type="ARBA" id="ARBA00022692"/>
    </source>
</evidence>
<gene>
    <name evidence="16" type="ORF">MVEN_00720800</name>
</gene>
<dbReference type="EMBL" id="JACAZI010000005">
    <property type="protein sequence ID" value="KAF7359942.1"/>
    <property type="molecule type" value="Genomic_DNA"/>
</dbReference>
<comment type="similarity">
    <text evidence="4 14">Belongs to the cytochrome P450 family.</text>
</comment>
<evidence type="ECO:0000256" key="7">
    <source>
        <dbReference type="ARBA" id="ARBA00022723"/>
    </source>
</evidence>
<dbReference type="GO" id="GO:0016020">
    <property type="term" value="C:membrane"/>
    <property type="evidence" value="ECO:0007669"/>
    <property type="project" value="UniProtKB-SubCell"/>
</dbReference>
<dbReference type="GO" id="GO:0016705">
    <property type="term" value="F:oxidoreductase activity, acting on paired donors, with incorporation or reduction of molecular oxygen"/>
    <property type="evidence" value="ECO:0007669"/>
    <property type="project" value="InterPro"/>
</dbReference>
<evidence type="ECO:0000256" key="9">
    <source>
        <dbReference type="ARBA" id="ARBA00023002"/>
    </source>
</evidence>
<dbReference type="GO" id="GO:0005506">
    <property type="term" value="F:iron ion binding"/>
    <property type="evidence" value="ECO:0007669"/>
    <property type="project" value="InterPro"/>
</dbReference>
<dbReference type="GO" id="GO:0004497">
    <property type="term" value="F:monooxygenase activity"/>
    <property type="evidence" value="ECO:0007669"/>
    <property type="project" value="UniProtKB-KW"/>
</dbReference>
<evidence type="ECO:0000313" key="16">
    <source>
        <dbReference type="EMBL" id="KAF7359942.1"/>
    </source>
</evidence>
<dbReference type="InterPro" id="IPR002403">
    <property type="entry name" value="Cyt_P450_E_grp-IV"/>
</dbReference>
<evidence type="ECO:0000256" key="15">
    <source>
        <dbReference type="SAM" id="Phobius"/>
    </source>
</evidence>
<reference evidence="16" key="1">
    <citation type="submission" date="2020-05" db="EMBL/GenBank/DDBJ databases">
        <title>Mycena genomes resolve the evolution of fungal bioluminescence.</title>
        <authorList>
            <person name="Tsai I.J."/>
        </authorList>
    </citation>
    <scope>NUCLEOTIDE SEQUENCE</scope>
    <source>
        <strain evidence="16">CCC161011</strain>
    </source>
</reference>
<dbReference type="Pfam" id="PF00067">
    <property type="entry name" value="p450"/>
    <property type="match status" value="1"/>
</dbReference>
<evidence type="ECO:0000256" key="5">
    <source>
        <dbReference type="ARBA" id="ARBA00022617"/>
    </source>
</evidence>
<comment type="cofactor">
    <cofactor evidence="1 13">
        <name>heme</name>
        <dbReference type="ChEBI" id="CHEBI:30413"/>
    </cofactor>
</comment>
<evidence type="ECO:0000256" key="2">
    <source>
        <dbReference type="ARBA" id="ARBA00004370"/>
    </source>
</evidence>
<keyword evidence="7 13" id="KW-0479">Metal-binding</keyword>
<dbReference type="AlphaFoldDB" id="A0A8H6YIX9"/>
<evidence type="ECO:0000256" key="1">
    <source>
        <dbReference type="ARBA" id="ARBA00001971"/>
    </source>
</evidence>
<name>A0A8H6YIX9_9AGAR</name>
<protein>
    <submittedName>
        <fullName evidence="16">Cytochrome P450</fullName>
    </submittedName>
</protein>
<dbReference type="PRINTS" id="PR00385">
    <property type="entry name" value="P450"/>
</dbReference>
<accession>A0A8H6YIX9</accession>
<dbReference type="GO" id="GO:0020037">
    <property type="term" value="F:heme binding"/>
    <property type="evidence" value="ECO:0007669"/>
    <property type="project" value="InterPro"/>
</dbReference>
<evidence type="ECO:0000256" key="10">
    <source>
        <dbReference type="ARBA" id="ARBA00023004"/>
    </source>
</evidence>
<evidence type="ECO:0000256" key="4">
    <source>
        <dbReference type="ARBA" id="ARBA00010617"/>
    </source>
</evidence>
<dbReference type="InterPro" id="IPR036396">
    <property type="entry name" value="Cyt_P450_sf"/>
</dbReference>